<evidence type="ECO:0000256" key="7">
    <source>
        <dbReference type="SAM" id="Phobius"/>
    </source>
</evidence>
<feature type="domain" description="ABC3 transporter permease C-terminal" evidence="8">
    <location>
        <begin position="302"/>
        <end position="425"/>
    </location>
</feature>
<keyword evidence="2" id="KW-1003">Cell membrane</keyword>
<dbReference type="PROSITE" id="PS51257">
    <property type="entry name" value="PROKAR_LIPOPROTEIN"/>
    <property type="match status" value="1"/>
</dbReference>
<dbReference type="EMBL" id="CP023671">
    <property type="protein sequence ID" value="AYE34614.1"/>
    <property type="molecule type" value="Genomic_DNA"/>
</dbReference>
<dbReference type="Proteomes" id="UP000280586">
    <property type="component" value="Chromosome"/>
</dbReference>
<evidence type="ECO:0000313" key="10">
    <source>
        <dbReference type="EMBL" id="AYE34614.1"/>
    </source>
</evidence>
<name>A0A9N7JM94_CLOSE</name>
<feature type="transmembrane region" description="Helical" evidence="7">
    <location>
        <begin position="392"/>
        <end position="416"/>
    </location>
</feature>
<gene>
    <name evidence="10" type="ORF">CP523_09345</name>
    <name evidence="11" type="ORF">NH397_01680</name>
</gene>
<dbReference type="EMBL" id="CP099799">
    <property type="protein sequence ID" value="USS01205.1"/>
    <property type="molecule type" value="Genomic_DNA"/>
</dbReference>
<dbReference type="GeneID" id="303560881"/>
<feature type="domain" description="MacB-like periplasmic core" evidence="9">
    <location>
        <begin position="21"/>
        <end position="272"/>
    </location>
</feature>
<keyword evidence="5 7" id="KW-0472">Membrane</keyword>
<evidence type="ECO:0000313" key="12">
    <source>
        <dbReference type="Proteomes" id="UP000280586"/>
    </source>
</evidence>
<evidence type="ECO:0000313" key="13">
    <source>
        <dbReference type="Proteomes" id="UP001055437"/>
    </source>
</evidence>
<keyword evidence="3 7" id="KW-0812">Transmembrane</keyword>
<comment type="subcellular location">
    <subcellularLocation>
        <location evidence="1">Cell membrane</location>
        <topology evidence="1">Multi-pass membrane protein</topology>
    </subcellularLocation>
</comment>
<evidence type="ECO:0000259" key="9">
    <source>
        <dbReference type="Pfam" id="PF12704"/>
    </source>
</evidence>
<dbReference type="Pfam" id="PF12704">
    <property type="entry name" value="MacB_PCD"/>
    <property type="match status" value="1"/>
</dbReference>
<comment type="similarity">
    <text evidence="6">Belongs to the ABC-4 integral membrane protein family.</text>
</comment>
<reference evidence="10 12" key="1">
    <citation type="submission" date="2017-09" db="EMBL/GenBank/DDBJ databases">
        <authorList>
            <person name="Thomas P."/>
            <person name="Seyboldt C."/>
        </authorList>
    </citation>
    <scope>NUCLEOTIDE SEQUENCE [LARGE SCALE GENOMIC DNA]</scope>
    <source>
        <strain evidence="10 12">DSM 7534</strain>
    </source>
</reference>
<accession>A0A9N7JM94</accession>
<dbReference type="KEGG" id="csep:CP523_09345"/>
<feature type="transmembrane region" description="Helical" evidence="7">
    <location>
        <begin position="21"/>
        <end position="41"/>
    </location>
</feature>
<dbReference type="RefSeq" id="WP_120140800.1">
    <property type="nucleotide sequence ID" value="NZ_CP023671.1"/>
</dbReference>
<dbReference type="PANTHER" id="PTHR30572">
    <property type="entry name" value="MEMBRANE COMPONENT OF TRANSPORTER-RELATED"/>
    <property type="match status" value="1"/>
</dbReference>
<dbReference type="GO" id="GO:0022857">
    <property type="term" value="F:transmembrane transporter activity"/>
    <property type="evidence" value="ECO:0007669"/>
    <property type="project" value="TreeGrafter"/>
</dbReference>
<protein>
    <submittedName>
        <fullName evidence="11">ABC transporter permease</fullName>
    </submittedName>
    <submittedName>
        <fullName evidence="10">ABC transporter substrate-binding protein</fullName>
    </submittedName>
</protein>
<dbReference type="InterPro" id="IPR025857">
    <property type="entry name" value="MacB_PCD"/>
</dbReference>
<sequence length="431" mass="47760">MKFSDLVQIIWKNMWKRRTRTIFTMSGVVIGCLAVFIISSITNGFQKYLTDEMESMMDTSVITLTPYWGAEEGKDKKEGASKKTKLDNKSVEELEKLYFITEVMPKKYTNVSTKLKKTEGFARVLATDFITNKEEDLLFGRYPRKGSKEIVLGYETAKELLGYTWEEKVKDEDEYNSLIGKSVKMGINLGYDEDGKLIDGKKFSAKIVGVLSNGKMEYNYLIQAPIKFVDSIIKSNVNLPKEEIDKMLNTYEEIGVKVDDKSKLEEYEETLKSMGYSTRSLIDFEKQSKSMLLGVTLVLGTLAGISLLVAALGITNTMDMAIYERNKEIGVIKVIGGSLNDVRKIFVGEACAISFTGGSIAIVLGLIVDLIINNVGKSMTQSIMGQPISSIAIPSIGLIIGILTFSLFIGFIAGILPANKAAKTNVITAIR</sequence>
<evidence type="ECO:0000256" key="1">
    <source>
        <dbReference type="ARBA" id="ARBA00004651"/>
    </source>
</evidence>
<evidence type="ECO:0000256" key="2">
    <source>
        <dbReference type="ARBA" id="ARBA00022475"/>
    </source>
</evidence>
<proteinExistence type="inferred from homology"/>
<dbReference type="Proteomes" id="UP001055437">
    <property type="component" value="Chromosome"/>
</dbReference>
<evidence type="ECO:0000256" key="6">
    <source>
        <dbReference type="ARBA" id="ARBA00038076"/>
    </source>
</evidence>
<evidence type="ECO:0000256" key="3">
    <source>
        <dbReference type="ARBA" id="ARBA00022692"/>
    </source>
</evidence>
<feature type="transmembrane region" description="Helical" evidence="7">
    <location>
        <begin position="350"/>
        <end position="372"/>
    </location>
</feature>
<dbReference type="AlphaFoldDB" id="A0A9N7JM94"/>
<evidence type="ECO:0000313" key="11">
    <source>
        <dbReference type="EMBL" id="USS01205.1"/>
    </source>
</evidence>
<dbReference type="PANTHER" id="PTHR30572:SF4">
    <property type="entry name" value="ABC TRANSPORTER PERMEASE YTRF"/>
    <property type="match status" value="1"/>
</dbReference>
<keyword evidence="4 7" id="KW-1133">Transmembrane helix</keyword>
<feature type="transmembrane region" description="Helical" evidence="7">
    <location>
        <begin position="291"/>
        <end position="315"/>
    </location>
</feature>
<dbReference type="InterPro" id="IPR003838">
    <property type="entry name" value="ABC3_permease_C"/>
</dbReference>
<organism evidence="10 12">
    <name type="scientific">Clostridium septicum</name>
    <dbReference type="NCBI Taxonomy" id="1504"/>
    <lineage>
        <taxon>Bacteria</taxon>
        <taxon>Bacillati</taxon>
        <taxon>Bacillota</taxon>
        <taxon>Clostridia</taxon>
        <taxon>Eubacteriales</taxon>
        <taxon>Clostridiaceae</taxon>
        <taxon>Clostridium</taxon>
    </lineage>
</organism>
<evidence type="ECO:0000259" key="8">
    <source>
        <dbReference type="Pfam" id="PF02687"/>
    </source>
</evidence>
<dbReference type="GO" id="GO:0005886">
    <property type="term" value="C:plasma membrane"/>
    <property type="evidence" value="ECO:0007669"/>
    <property type="project" value="UniProtKB-SubCell"/>
</dbReference>
<keyword evidence="13" id="KW-1185">Reference proteome</keyword>
<evidence type="ECO:0000256" key="5">
    <source>
        <dbReference type="ARBA" id="ARBA00023136"/>
    </source>
</evidence>
<dbReference type="InterPro" id="IPR050250">
    <property type="entry name" value="Macrolide_Exporter_MacB"/>
</dbReference>
<evidence type="ECO:0000256" key="4">
    <source>
        <dbReference type="ARBA" id="ARBA00022989"/>
    </source>
</evidence>
<dbReference type="Pfam" id="PF02687">
    <property type="entry name" value="FtsX"/>
    <property type="match status" value="1"/>
</dbReference>
<reference evidence="11" key="2">
    <citation type="submission" date="2022-06" db="EMBL/GenBank/DDBJ databases">
        <authorList>
            <person name="Holder M.E."/>
            <person name="Ajami N.J."/>
            <person name="Petrosino J.F."/>
        </authorList>
    </citation>
    <scope>NUCLEOTIDE SEQUENCE</scope>
    <source>
        <strain evidence="11">RMA 8861</strain>
    </source>
</reference>